<proteinExistence type="inferred from homology"/>
<evidence type="ECO:0000256" key="5">
    <source>
        <dbReference type="ARBA" id="ARBA00022927"/>
    </source>
</evidence>
<organism evidence="11 12">
    <name type="scientific">Cryptolaemus montrouzieri</name>
    <dbReference type="NCBI Taxonomy" id="559131"/>
    <lineage>
        <taxon>Eukaryota</taxon>
        <taxon>Metazoa</taxon>
        <taxon>Ecdysozoa</taxon>
        <taxon>Arthropoda</taxon>
        <taxon>Hexapoda</taxon>
        <taxon>Insecta</taxon>
        <taxon>Pterygota</taxon>
        <taxon>Neoptera</taxon>
        <taxon>Endopterygota</taxon>
        <taxon>Coleoptera</taxon>
        <taxon>Polyphaga</taxon>
        <taxon>Cucujiformia</taxon>
        <taxon>Coccinelloidea</taxon>
        <taxon>Coccinellidae</taxon>
        <taxon>Scymninae</taxon>
        <taxon>Scymnini</taxon>
        <taxon>Cryptolaemus</taxon>
    </lineage>
</organism>
<evidence type="ECO:0000256" key="6">
    <source>
        <dbReference type="ARBA" id="ARBA00023128"/>
    </source>
</evidence>
<comment type="subcellular location">
    <subcellularLocation>
        <location evidence="1">Mitochondrion outer membrane</location>
    </subcellularLocation>
</comment>
<comment type="similarity">
    <text evidence="2">Belongs to the metaxin family.</text>
</comment>
<keyword evidence="3" id="KW-0813">Transport</keyword>
<gene>
    <name evidence="11" type="ORF">HHI36_012363</name>
</gene>
<accession>A0ABD2NFH9</accession>
<dbReference type="Pfam" id="PF10568">
    <property type="entry name" value="Tom37"/>
    <property type="match status" value="1"/>
</dbReference>
<dbReference type="InterPro" id="IPR050931">
    <property type="entry name" value="Mito_Protein_Transport_Metaxin"/>
</dbReference>
<dbReference type="GO" id="GO:0015031">
    <property type="term" value="P:protein transport"/>
    <property type="evidence" value="ECO:0007669"/>
    <property type="project" value="UniProtKB-KW"/>
</dbReference>
<dbReference type="InterPro" id="IPR033468">
    <property type="entry name" value="Metaxin_GST"/>
</dbReference>
<dbReference type="Pfam" id="PF17171">
    <property type="entry name" value="GST_C_6"/>
    <property type="match status" value="1"/>
</dbReference>
<evidence type="ECO:0000313" key="11">
    <source>
        <dbReference type="EMBL" id="KAL3277001.1"/>
    </source>
</evidence>
<feature type="transmembrane region" description="Helical" evidence="8">
    <location>
        <begin position="296"/>
        <end position="317"/>
    </location>
</feature>
<evidence type="ECO:0000259" key="10">
    <source>
        <dbReference type="Pfam" id="PF17171"/>
    </source>
</evidence>
<protein>
    <recommendedName>
        <fullName evidence="13">Metaxin</fullName>
    </recommendedName>
</protein>
<evidence type="ECO:0000256" key="1">
    <source>
        <dbReference type="ARBA" id="ARBA00004294"/>
    </source>
</evidence>
<keyword evidence="8" id="KW-0812">Transmembrane</keyword>
<keyword evidence="5" id="KW-0653">Protein transport</keyword>
<keyword evidence="8" id="KW-1133">Transmembrane helix</keyword>
<keyword evidence="12" id="KW-1185">Reference proteome</keyword>
<evidence type="ECO:0000256" key="3">
    <source>
        <dbReference type="ARBA" id="ARBA00022448"/>
    </source>
</evidence>
<feature type="domain" description="Mitochondrial outer membrane transport complex Sam37/metaxin N-terminal" evidence="9">
    <location>
        <begin position="56"/>
        <end position="175"/>
    </location>
</feature>
<keyword evidence="6" id="KW-0496">Mitochondrion</keyword>
<dbReference type="Proteomes" id="UP001516400">
    <property type="component" value="Unassembled WGS sequence"/>
</dbReference>
<dbReference type="PANTHER" id="PTHR12289">
    <property type="entry name" value="METAXIN RELATED"/>
    <property type="match status" value="1"/>
</dbReference>
<dbReference type="Gene3D" id="1.20.1050.10">
    <property type="match status" value="1"/>
</dbReference>
<dbReference type="SUPFAM" id="SSF47616">
    <property type="entry name" value="GST C-terminal domain-like"/>
    <property type="match status" value="1"/>
</dbReference>
<evidence type="ECO:0000256" key="4">
    <source>
        <dbReference type="ARBA" id="ARBA00022787"/>
    </source>
</evidence>
<dbReference type="EMBL" id="JABFTP020000103">
    <property type="protein sequence ID" value="KAL3277001.1"/>
    <property type="molecule type" value="Genomic_DNA"/>
</dbReference>
<sequence length="324" mass="37158">MSCEITLENIECSNSGNSFNIVFPLNKAQIMYNKFMKYQLNVVPGDYGLVSLDPECTQSILYTRIAKVPCDIKLLSSYRVCTFYSAPSFVNGKEVFNGYDAISSHLRSIQYNLDFGLSSKQCSETMALSSMILQKLRPLLEFIMWVDKRNNEELINPWHMKVLRIPFNYYYTKGKRESATDLIEAIYDFEDNPEIIKDYLIKAATDCLTSLSSRLGKDDYFFKKSPTSLDILVYGYVSPFLKLPLNSVDITNMIKSLWPNLETFVKRIDAKYLGDLIDNERFLIRESRTQQNDDEVSYSAIIILSLSAVSLVLTFAVNKGFIKL</sequence>
<reference evidence="11 12" key="1">
    <citation type="journal article" date="2021" name="BMC Biol.">
        <title>Horizontally acquired antibacterial genes associated with adaptive radiation of ladybird beetles.</title>
        <authorList>
            <person name="Li H.S."/>
            <person name="Tang X.F."/>
            <person name="Huang Y.H."/>
            <person name="Xu Z.Y."/>
            <person name="Chen M.L."/>
            <person name="Du X.Y."/>
            <person name="Qiu B.Y."/>
            <person name="Chen P.T."/>
            <person name="Zhang W."/>
            <person name="Slipinski A."/>
            <person name="Escalona H.E."/>
            <person name="Waterhouse R.M."/>
            <person name="Zwick A."/>
            <person name="Pang H."/>
        </authorList>
    </citation>
    <scope>NUCLEOTIDE SEQUENCE [LARGE SCALE GENOMIC DNA]</scope>
    <source>
        <strain evidence="11">SYSU2018</strain>
    </source>
</reference>
<evidence type="ECO:0000256" key="2">
    <source>
        <dbReference type="ARBA" id="ARBA00009170"/>
    </source>
</evidence>
<feature type="domain" description="Metaxin glutathione S-transferase" evidence="10">
    <location>
        <begin position="204"/>
        <end position="268"/>
    </location>
</feature>
<evidence type="ECO:0000256" key="8">
    <source>
        <dbReference type="SAM" id="Phobius"/>
    </source>
</evidence>
<dbReference type="PANTHER" id="PTHR12289:SF41">
    <property type="entry name" value="FAILED AXON CONNECTIONS-RELATED"/>
    <property type="match status" value="1"/>
</dbReference>
<name>A0ABD2NFH9_9CUCU</name>
<dbReference type="InterPro" id="IPR019564">
    <property type="entry name" value="Sam37/metaxin_N"/>
</dbReference>
<evidence type="ECO:0000256" key="7">
    <source>
        <dbReference type="ARBA" id="ARBA00023136"/>
    </source>
</evidence>
<dbReference type="InterPro" id="IPR036282">
    <property type="entry name" value="Glutathione-S-Trfase_C_sf"/>
</dbReference>
<dbReference type="AlphaFoldDB" id="A0ABD2NFH9"/>
<evidence type="ECO:0000313" key="12">
    <source>
        <dbReference type="Proteomes" id="UP001516400"/>
    </source>
</evidence>
<dbReference type="GO" id="GO:0005741">
    <property type="term" value="C:mitochondrial outer membrane"/>
    <property type="evidence" value="ECO:0007669"/>
    <property type="project" value="UniProtKB-SubCell"/>
</dbReference>
<keyword evidence="7 8" id="KW-0472">Membrane</keyword>
<comment type="caution">
    <text evidence="11">The sequence shown here is derived from an EMBL/GenBank/DDBJ whole genome shotgun (WGS) entry which is preliminary data.</text>
</comment>
<evidence type="ECO:0000259" key="9">
    <source>
        <dbReference type="Pfam" id="PF10568"/>
    </source>
</evidence>
<keyword evidence="4" id="KW-1000">Mitochondrion outer membrane</keyword>
<evidence type="ECO:0008006" key="13">
    <source>
        <dbReference type="Google" id="ProtNLM"/>
    </source>
</evidence>